<name>U2T1I9_9ACTN</name>
<comment type="pathway">
    <text evidence="1">Carbohydrate acid metabolism.</text>
</comment>
<comment type="caution">
    <text evidence="7">The sequence shown here is derived from an EMBL/GenBank/DDBJ whole genome shotgun (WGS) entry which is preliminary data.</text>
</comment>
<dbReference type="GO" id="GO:0016829">
    <property type="term" value="F:lyase activity"/>
    <property type="evidence" value="ECO:0007669"/>
    <property type="project" value="UniProtKB-KW"/>
</dbReference>
<evidence type="ECO:0000313" key="8">
    <source>
        <dbReference type="Proteomes" id="UP000016638"/>
    </source>
</evidence>
<dbReference type="InterPro" id="IPR037523">
    <property type="entry name" value="VOC_core"/>
</dbReference>
<dbReference type="Pfam" id="PF01081">
    <property type="entry name" value="Aldolase"/>
    <property type="match status" value="1"/>
</dbReference>
<evidence type="ECO:0000256" key="1">
    <source>
        <dbReference type="ARBA" id="ARBA00004761"/>
    </source>
</evidence>
<dbReference type="Proteomes" id="UP000016638">
    <property type="component" value="Unassembled WGS sequence"/>
</dbReference>
<organism evidence="7 8">
    <name type="scientific">Olsenella profusa F0195</name>
    <dbReference type="NCBI Taxonomy" id="1125712"/>
    <lineage>
        <taxon>Bacteria</taxon>
        <taxon>Bacillati</taxon>
        <taxon>Actinomycetota</taxon>
        <taxon>Coriobacteriia</taxon>
        <taxon>Coriobacteriales</taxon>
        <taxon>Atopobiaceae</taxon>
        <taxon>Olsenella</taxon>
    </lineage>
</organism>
<evidence type="ECO:0000256" key="4">
    <source>
        <dbReference type="ARBA" id="ARBA00023239"/>
    </source>
</evidence>
<dbReference type="Gene3D" id="3.20.20.70">
    <property type="entry name" value="Aldolase class I"/>
    <property type="match status" value="1"/>
</dbReference>
<dbReference type="CDD" id="cd00452">
    <property type="entry name" value="KDPG_aldolase"/>
    <property type="match status" value="1"/>
</dbReference>
<feature type="domain" description="VOC" evidence="6">
    <location>
        <begin position="84"/>
        <end position="192"/>
    </location>
</feature>
<keyword evidence="5" id="KW-0119">Carbohydrate metabolism</keyword>
<evidence type="ECO:0000313" key="7">
    <source>
        <dbReference type="EMBL" id="ERL06929.1"/>
    </source>
</evidence>
<comment type="subunit">
    <text evidence="3">Homotrimer.</text>
</comment>
<gene>
    <name evidence="7" type="ORF">HMPREF1316_0997</name>
</gene>
<evidence type="ECO:0000256" key="2">
    <source>
        <dbReference type="ARBA" id="ARBA00006906"/>
    </source>
</evidence>
<dbReference type="EMBL" id="AWEZ01000061">
    <property type="protein sequence ID" value="ERL06929.1"/>
    <property type="molecule type" value="Genomic_DNA"/>
</dbReference>
<comment type="similarity">
    <text evidence="2">Belongs to the KHG/KDPG aldolase family.</text>
</comment>
<evidence type="ECO:0000259" key="6">
    <source>
        <dbReference type="PROSITE" id="PS51819"/>
    </source>
</evidence>
<evidence type="ECO:0000256" key="5">
    <source>
        <dbReference type="ARBA" id="ARBA00023277"/>
    </source>
</evidence>
<evidence type="ECO:0000256" key="3">
    <source>
        <dbReference type="ARBA" id="ARBA00011233"/>
    </source>
</evidence>
<protein>
    <submittedName>
        <fullName evidence="7">KHG/KDPG aldolase domain protein</fullName>
    </submittedName>
</protein>
<dbReference type="PATRIC" id="fig|1125712.3.peg.1839"/>
<dbReference type="PROSITE" id="PS51819">
    <property type="entry name" value="VOC"/>
    <property type="match status" value="1"/>
</dbReference>
<dbReference type="PANTHER" id="PTHR30246">
    <property type="entry name" value="2-KETO-3-DEOXY-6-PHOSPHOGLUCONATE ALDOLASE"/>
    <property type="match status" value="1"/>
</dbReference>
<reference evidence="7 8" key="1">
    <citation type="submission" date="2013-08" db="EMBL/GenBank/DDBJ databases">
        <authorList>
            <person name="Durkin A.S."/>
            <person name="Haft D.R."/>
            <person name="McCorrison J."/>
            <person name="Torralba M."/>
            <person name="Gillis M."/>
            <person name="Haft D.H."/>
            <person name="Methe B."/>
            <person name="Sutton G."/>
            <person name="Nelson K.E."/>
        </authorList>
    </citation>
    <scope>NUCLEOTIDE SEQUENCE [LARGE SCALE GENOMIC DNA]</scope>
    <source>
        <strain evidence="7 8">F0195</strain>
    </source>
</reference>
<sequence>MKFFPAEVNGGVPALKALAGPYGSMRFVPTGGIGPPNLTSYLSQPNVLACGGSWLAPKDLVAQGRFDEIREICRRSSYAMHGFELAHVGINCDDAAEAKEVATSFATLFGLPVYDKGGGCFASDMVDVVKGRLLGERGHIGVSCVDVDRAKAWFERRGYRFVEKGVNRDERGYTSVFLEGEVGGFAVRLRRR</sequence>
<dbReference type="InterPro" id="IPR000887">
    <property type="entry name" value="Aldlse_KDPG_KHG"/>
</dbReference>
<dbReference type="PANTHER" id="PTHR30246:SF1">
    <property type="entry name" value="2-DEHYDRO-3-DEOXY-6-PHOSPHOGALACTONATE ALDOLASE-RELATED"/>
    <property type="match status" value="1"/>
</dbReference>
<accession>U2T1I9</accession>
<dbReference type="SUPFAM" id="SSF51569">
    <property type="entry name" value="Aldolase"/>
    <property type="match status" value="1"/>
</dbReference>
<dbReference type="SUPFAM" id="SSF54593">
    <property type="entry name" value="Glyoxalase/Bleomycin resistance protein/Dihydroxybiphenyl dioxygenase"/>
    <property type="match status" value="1"/>
</dbReference>
<dbReference type="AlphaFoldDB" id="U2T1I9"/>
<keyword evidence="8" id="KW-1185">Reference proteome</keyword>
<dbReference type="InterPro" id="IPR029068">
    <property type="entry name" value="Glyas_Bleomycin-R_OHBP_Dase"/>
</dbReference>
<proteinExistence type="inferred from homology"/>
<dbReference type="InterPro" id="IPR013785">
    <property type="entry name" value="Aldolase_TIM"/>
</dbReference>
<dbReference type="eggNOG" id="COG0800">
    <property type="taxonomic scope" value="Bacteria"/>
</dbReference>
<dbReference type="STRING" id="1125712.HMPREF1316_0997"/>
<keyword evidence="4" id="KW-0456">Lyase</keyword>